<evidence type="ECO:0000313" key="7">
    <source>
        <dbReference type="EMBL" id="EEF78968.1"/>
    </source>
</evidence>
<evidence type="ECO:0000259" key="3">
    <source>
        <dbReference type="Pfam" id="PF26078"/>
    </source>
</evidence>
<reference evidence="16 17" key="2">
    <citation type="journal article" date="2011" name="J. Bacteriol.">
        <title>Draft genome sequence of the chemolithoheterotrophic, halophilic methylotroph Methylophaga thiooxydans DMS010.</title>
        <authorList>
            <person name="Boden R."/>
            <person name="Ferriera S."/>
            <person name="Johnson J."/>
            <person name="Kelly D.P."/>
            <person name="Murrell J.C."/>
            <person name="Schafer H."/>
        </authorList>
    </citation>
    <scope>NUCLEOTIDE SEQUENCE [LARGE SCALE GENOMIC DNA]</scope>
    <source>
        <strain evidence="16 17">DMS010</strain>
    </source>
</reference>
<feature type="domain" description="Baseplate J-like central" evidence="3">
    <location>
        <begin position="192"/>
        <end position="265"/>
    </location>
</feature>
<dbReference type="Pfam" id="PF26079">
    <property type="entry name" value="Baseplate_J_C"/>
    <property type="match status" value="1"/>
</dbReference>
<dbReference type="Proteomes" id="UP000004679">
    <property type="component" value="Unassembled WGS sequence"/>
</dbReference>
<evidence type="ECO:0000313" key="17">
    <source>
        <dbReference type="Proteomes" id="UP000004679"/>
    </source>
</evidence>
<protein>
    <submittedName>
        <fullName evidence="16">Baseplate J-like protein</fullName>
    </submittedName>
</protein>
<keyword evidence="17" id="KW-1185">Reference proteome</keyword>
<dbReference type="InterPro" id="IPR058531">
    <property type="entry name" value="Baseplate_J_M"/>
</dbReference>
<dbReference type="HOGENOM" id="CLU_039609_1_1_6"/>
<dbReference type="RefSeq" id="WP_008290140.1">
    <property type="nucleotide sequence ID" value="NZ_GG657884.1"/>
</dbReference>
<dbReference type="EMBL" id="GG657892">
    <property type="protein sequence ID" value="EEF80597.1"/>
    <property type="molecule type" value="Genomic_DNA"/>
</dbReference>
<dbReference type="EMBL" id="GG657900">
    <property type="protein sequence ID" value="EEF79047.1"/>
    <property type="molecule type" value="Genomic_DNA"/>
</dbReference>
<feature type="domain" description="Baseplate protein J-like barrel" evidence="2">
    <location>
        <begin position="91"/>
        <end position="159"/>
    </location>
</feature>
<dbReference type="InterPro" id="IPR058530">
    <property type="entry name" value="Baseplate_J-like_C"/>
</dbReference>
<evidence type="ECO:0000313" key="6">
    <source>
        <dbReference type="EMBL" id="EEF78816.1"/>
    </source>
</evidence>
<evidence type="ECO:0000313" key="12">
    <source>
        <dbReference type="EMBL" id="EEF80330.1"/>
    </source>
</evidence>
<dbReference type="EMBL" id="GG657895">
    <property type="protein sequence ID" value="EEF80330.1"/>
    <property type="molecule type" value="Genomic_DNA"/>
</dbReference>
<dbReference type="Pfam" id="PF26078">
    <property type="entry name" value="Baseplate_J_M"/>
    <property type="match status" value="1"/>
</dbReference>
<dbReference type="Pfam" id="PF04865">
    <property type="entry name" value="Baseplate_J"/>
    <property type="match status" value="1"/>
</dbReference>
<dbReference type="EMBL" id="GG657907">
    <property type="protein sequence ID" value="EEF78474.1"/>
    <property type="molecule type" value="Genomic_DNA"/>
</dbReference>
<evidence type="ECO:0000313" key="8">
    <source>
        <dbReference type="EMBL" id="EEF79047.1"/>
    </source>
</evidence>
<gene>
    <name evidence="11" type="ORF">MDMS009_1150</name>
    <name evidence="12" type="ORF">MDMS009_1226</name>
    <name evidence="10" type="ORF">MDMS009_1238</name>
    <name evidence="9" type="ORF">MDMS009_1687</name>
    <name evidence="8" type="ORF">MDMS009_2307</name>
    <name evidence="7" type="ORF">MDMS009_2485</name>
    <name evidence="6" type="ORF">MDMS009_2560</name>
    <name evidence="5" type="ORF">MDMS009_3018</name>
    <name evidence="16" type="ORF">MDMS009_349</name>
    <name evidence="15" type="ORF">MDMS009_572</name>
    <name evidence="14" type="ORF">MDMS009_922</name>
    <name evidence="13" type="ORF">MDMS009_965</name>
</gene>
<evidence type="ECO:0000313" key="9">
    <source>
        <dbReference type="EMBL" id="EEF79749.1"/>
    </source>
</evidence>
<dbReference type="EMBL" id="GG657895">
    <property type="protein sequence ID" value="EEF80254.1"/>
    <property type="molecule type" value="Genomic_DNA"/>
</dbReference>
<evidence type="ECO:0000313" key="10">
    <source>
        <dbReference type="EMBL" id="EEF80081.1"/>
    </source>
</evidence>
<evidence type="ECO:0000313" key="13">
    <source>
        <dbReference type="EMBL" id="EEF80352.1"/>
    </source>
</evidence>
<accession>C0N2F1</accession>
<dbReference type="PANTHER" id="PTHR37829">
    <property type="entry name" value="PHAGE-LIKE ELEMENT PBSX PROTEIN XKDT"/>
    <property type="match status" value="1"/>
</dbReference>
<dbReference type="AlphaFoldDB" id="C0N2F1"/>
<organism evidence="16 17">
    <name type="scientific">Methylophaga thiooxydans DMS010</name>
    <dbReference type="NCBI Taxonomy" id="637616"/>
    <lineage>
        <taxon>Bacteria</taxon>
        <taxon>Pseudomonadati</taxon>
        <taxon>Pseudomonadota</taxon>
        <taxon>Gammaproteobacteria</taxon>
        <taxon>Thiotrichales</taxon>
        <taxon>Piscirickettsiaceae</taxon>
        <taxon>Methylophaga</taxon>
    </lineage>
</organism>
<evidence type="ECO:0000259" key="4">
    <source>
        <dbReference type="Pfam" id="PF26079"/>
    </source>
</evidence>
<proteinExistence type="inferred from homology"/>
<evidence type="ECO:0000313" key="11">
    <source>
        <dbReference type="EMBL" id="EEF80254.1"/>
    </source>
</evidence>
<sequence>MAFKRPSLAELHARLTANIDSRTDGQPRLRRSPFNIFATVMAGGMHEMYGYQAYKAKQLLPDSADEAHFGRLASIEGTERNPFEYAIGQCEVTGTNGAVIEAGKTLKRADAVEYTVDDEVTIVGGEAVISVTAVLPGAEANAIAGVALTFVDTLAGINGQAIVDADGINNGTDIEQLESWRQRHIENIQQPAQGGAAHDYIRWSKQVPGVTRAWQYPGEMGEGTVTVRFVRDNDDSIIPDATEVEAVYDYIFEQHPVTAGIYVVAPIPVALDLTIALTPNTTVVKAAVESEIADLLSREAIPEDGNGKGTIKVSHIREAISIAAGETDHVLVSPTEDVTLTLGQILVPGDITWQ</sequence>
<dbReference type="EMBL" id="GG657903">
    <property type="protein sequence ID" value="EEF78968.1"/>
    <property type="molecule type" value="Genomic_DNA"/>
</dbReference>
<reference evidence="16" key="1">
    <citation type="submission" date="2008-01" db="EMBL/GenBank/DDBJ databases">
        <authorList>
            <person name="Schaefer H."/>
            <person name="Ferriera S."/>
            <person name="Johnson J."/>
            <person name="Kravitz S."/>
            <person name="Beeson K."/>
            <person name="Sutton G."/>
            <person name="Rogers Y.-H."/>
            <person name="Friedman R."/>
            <person name="Frazier M."/>
            <person name="Venter J.C."/>
        </authorList>
    </citation>
    <scope>NUCLEOTIDE SEQUENCE</scope>
    <source>
        <strain evidence="16">DMS010</strain>
    </source>
</reference>
<dbReference type="InterPro" id="IPR006949">
    <property type="entry name" value="Barrel_Baseplate_J-like"/>
</dbReference>
<evidence type="ECO:0000313" key="14">
    <source>
        <dbReference type="EMBL" id="EEF80597.1"/>
    </source>
</evidence>
<dbReference type="EMBL" id="GG657893">
    <property type="protein sequence ID" value="EEF80352.1"/>
    <property type="molecule type" value="Genomic_DNA"/>
</dbReference>
<dbReference type="OrthoDB" id="7565172at2"/>
<comment type="similarity">
    <text evidence="1">Belongs to the Mu gp47/PBSX XkdT family.</text>
</comment>
<feature type="domain" description="Baseplate J-like C-terminal" evidence="4">
    <location>
        <begin position="272"/>
        <end position="353"/>
    </location>
</feature>
<dbReference type="EMBL" id="GG657896">
    <property type="protein sequence ID" value="EEF80081.1"/>
    <property type="molecule type" value="Genomic_DNA"/>
</dbReference>
<name>C0N2F1_9GAMM</name>
<dbReference type="InterPro" id="IPR052399">
    <property type="entry name" value="Phage_Baseplate_Assmbl_Protein"/>
</dbReference>
<evidence type="ECO:0000256" key="1">
    <source>
        <dbReference type="ARBA" id="ARBA00038087"/>
    </source>
</evidence>
<evidence type="ECO:0000313" key="16">
    <source>
        <dbReference type="EMBL" id="EEF81029.1"/>
    </source>
</evidence>
<dbReference type="EMBL" id="GG657884">
    <property type="protein sequence ID" value="EEF81029.1"/>
    <property type="molecule type" value="Genomic_DNA"/>
</dbReference>
<evidence type="ECO:0000313" key="5">
    <source>
        <dbReference type="EMBL" id="EEF78474.1"/>
    </source>
</evidence>
<dbReference type="PANTHER" id="PTHR37829:SF3">
    <property type="entry name" value="PROTEIN JAYE-RELATED"/>
    <property type="match status" value="1"/>
</dbReference>
<evidence type="ECO:0000313" key="15">
    <source>
        <dbReference type="EMBL" id="EEF80845.1"/>
    </source>
</evidence>
<evidence type="ECO:0000259" key="2">
    <source>
        <dbReference type="Pfam" id="PF04865"/>
    </source>
</evidence>
<dbReference type="EMBL" id="GG657904">
    <property type="protein sequence ID" value="EEF78816.1"/>
    <property type="molecule type" value="Genomic_DNA"/>
</dbReference>
<dbReference type="EMBL" id="GG657898">
    <property type="protein sequence ID" value="EEF79749.1"/>
    <property type="molecule type" value="Genomic_DNA"/>
</dbReference>
<dbReference type="EMBL" id="GG657888">
    <property type="protein sequence ID" value="EEF80845.1"/>
    <property type="molecule type" value="Genomic_DNA"/>
</dbReference>